<dbReference type="VEuPathDB" id="TrichDB:TRFO_01913"/>
<dbReference type="SUPFAM" id="SSF52540">
    <property type="entry name" value="P-loop containing nucleoside triphosphate hydrolases"/>
    <property type="match status" value="1"/>
</dbReference>
<dbReference type="Proteomes" id="UP000179807">
    <property type="component" value="Unassembled WGS sequence"/>
</dbReference>
<protein>
    <submittedName>
        <fullName evidence="4">Uncharacterized protein</fullName>
    </submittedName>
</protein>
<dbReference type="EMBL" id="MLAK01001037">
    <property type="protein sequence ID" value="OHS98834.1"/>
    <property type="molecule type" value="Genomic_DNA"/>
</dbReference>
<evidence type="ECO:0000256" key="3">
    <source>
        <dbReference type="PIRSR" id="PIRSR606689-1"/>
    </source>
</evidence>
<evidence type="ECO:0000256" key="2">
    <source>
        <dbReference type="ARBA" id="ARBA00023134"/>
    </source>
</evidence>
<name>A0A1J4JI36_9EUKA</name>
<keyword evidence="2 3" id="KW-0342">GTP-binding</keyword>
<dbReference type="InterPro" id="IPR027417">
    <property type="entry name" value="P-loop_NTPase"/>
</dbReference>
<dbReference type="Gene3D" id="3.40.50.300">
    <property type="entry name" value="P-loop containing nucleotide triphosphate hydrolases"/>
    <property type="match status" value="1"/>
</dbReference>
<accession>A0A1J4JI36</accession>
<reference evidence="4" key="1">
    <citation type="submission" date="2016-10" db="EMBL/GenBank/DDBJ databases">
        <authorList>
            <person name="Benchimol M."/>
            <person name="Almeida L.G."/>
            <person name="Vasconcelos A.T."/>
            <person name="Perreira-Neves A."/>
            <person name="Rosa I.A."/>
            <person name="Tasca T."/>
            <person name="Bogo M.R."/>
            <person name="de Souza W."/>
        </authorList>
    </citation>
    <scope>NUCLEOTIDE SEQUENCE [LARGE SCALE GENOMIC DNA]</scope>
    <source>
        <strain evidence="4">K</strain>
    </source>
</reference>
<dbReference type="GO" id="GO:0005525">
    <property type="term" value="F:GTP binding"/>
    <property type="evidence" value="ECO:0007669"/>
    <property type="project" value="UniProtKB-KW"/>
</dbReference>
<keyword evidence="1 3" id="KW-0547">Nucleotide-binding</keyword>
<gene>
    <name evidence="4" type="ORF">TRFO_01913</name>
</gene>
<dbReference type="OrthoDB" id="2011769at2759"/>
<keyword evidence="5" id="KW-1185">Reference proteome</keyword>
<sequence>MKSEISQILREQALSKNLPVLILSNKHEAENALTIDDLTQGLDVRSIKQNTQIVEISAKTGDGIIDSIKWLRSSIKSK</sequence>
<evidence type="ECO:0000313" key="5">
    <source>
        <dbReference type="Proteomes" id="UP000179807"/>
    </source>
</evidence>
<comment type="caution">
    <text evidence="4">The sequence shown here is derived from an EMBL/GenBank/DDBJ whole genome shotgun (WGS) entry which is preliminary data.</text>
</comment>
<proteinExistence type="predicted"/>
<dbReference type="GO" id="GO:0003924">
    <property type="term" value="F:GTPase activity"/>
    <property type="evidence" value="ECO:0007669"/>
    <property type="project" value="InterPro"/>
</dbReference>
<evidence type="ECO:0000313" key="4">
    <source>
        <dbReference type="EMBL" id="OHS98834.1"/>
    </source>
</evidence>
<organism evidence="4 5">
    <name type="scientific">Tritrichomonas foetus</name>
    <dbReference type="NCBI Taxonomy" id="1144522"/>
    <lineage>
        <taxon>Eukaryota</taxon>
        <taxon>Metamonada</taxon>
        <taxon>Parabasalia</taxon>
        <taxon>Tritrichomonadida</taxon>
        <taxon>Tritrichomonadidae</taxon>
        <taxon>Tritrichomonas</taxon>
    </lineage>
</organism>
<dbReference type="GeneID" id="94825088"/>
<dbReference type="RefSeq" id="XP_068351971.1">
    <property type="nucleotide sequence ID" value="XM_068490384.1"/>
</dbReference>
<dbReference type="Pfam" id="PF00025">
    <property type="entry name" value="Arf"/>
    <property type="match status" value="1"/>
</dbReference>
<dbReference type="InterPro" id="IPR006689">
    <property type="entry name" value="Small_GTPase_ARF/SAR"/>
</dbReference>
<dbReference type="AlphaFoldDB" id="A0A1J4JI36"/>
<evidence type="ECO:0000256" key="1">
    <source>
        <dbReference type="ARBA" id="ARBA00022741"/>
    </source>
</evidence>
<feature type="binding site" evidence="3">
    <location>
        <begin position="25"/>
        <end position="28"/>
    </location>
    <ligand>
        <name>GTP</name>
        <dbReference type="ChEBI" id="CHEBI:37565"/>
    </ligand>
</feature>